<evidence type="ECO:0000313" key="4">
    <source>
        <dbReference type="EMBL" id="CAL1161515.1"/>
    </source>
</evidence>
<feature type="compositionally biased region" description="Low complexity" evidence="2">
    <location>
        <begin position="524"/>
        <end position="611"/>
    </location>
</feature>
<feature type="region of interest" description="Disordered" evidence="2">
    <location>
        <begin position="992"/>
        <end position="1028"/>
    </location>
</feature>
<dbReference type="PANTHER" id="PTHR46007:SF11">
    <property type="entry name" value="MEDIATOR OF RNA POLYMERASE II TRANSCRIPTION SUBUNIT 12"/>
    <property type="match status" value="1"/>
</dbReference>
<dbReference type="OrthoDB" id="493563at2759"/>
<reference evidence="3" key="1">
    <citation type="submission" date="2022-10" db="EMBL/GenBank/DDBJ databases">
        <authorList>
            <person name="Chen Y."/>
            <person name="Dougan E. K."/>
            <person name="Chan C."/>
            <person name="Rhodes N."/>
            <person name="Thang M."/>
        </authorList>
    </citation>
    <scope>NUCLEOTIDE SEQUENCE</scope>
</reference>
<feature type="compositionally biased region" description="Low complexity" evidence="2">
    <location>
        <begin position="834"/>
        <end position="849"/>
    </location>
</feature>
<accession>A0A9P1GCB6</accession>
<keyword evidence="6" id="KW-1185">Reference proteome</keyword>
<dbReference type="EMBL" id="CAMXCT020004212">
    <property type="protein sequence ID" value="CAL1161515.1"/>
    <property type="molecule type" value="Genomic_DNA"/>
</dbReference>
<feature type="region of interest" description="Disordered" evidence="2">
    <location>
        <begin position="1648"/>
        <end position="1673"/>
    </location>
</feature>
<reference evidence="4" key="2">
    <citation type="submission" date="2024-04" db="EMBL/GenBank/DDBJ databases">
        <authorList>
            <person name="Chen Y."/>
            <person name="Shah S."/>
            <person name="Dougan E. K."/>
            <person name="Thang M."/>
            <person name="Chan C."/>
        </authorList>
    </citation>
    <scope>NUCLEOTIDE SEQUENCE [LARGE SCALE GENOMIC DNA]</scope>
</reference>
<gene>
    <name evidence="3" type="ORF">C1SCF055_LOCUS33610</name>
</gene>
<dbReference type="GO" id="GO:0016592">
    <property type="term" value="C:mediator complex"/>
    <property type="evidence" value="ECO:0007669"/>
    <property type="project" value="TreeGrafter"/>
</dbReference>
<feature type="region of interest" description="Disordered" evidence="2">
    <location>
        <begin position="1"/>
        <end position="34"/>
    </location>
</feature>
<feature type="compositionally biased region" description="Low complexity" evidence="2">
    <location>
        <begin position="786"/>
        <end position="825"/>
    </location>
</feature>
<comment type="caution">
    <text evidence="3">The sequence shown here is derived from an EMBL/GenBank/DDBJ whole genome shotgun (WGS) entry which is preliminary data.</text>
</comment>
<proteinExistence type="predicted"/>
<dbReference type="Proteomes" id="UP001152797">
    <property type="component" value="Unassembled WGS sequence"/>
</dbReference>
<dbReference type="EMBL" id="CAMXCT010004212">
    <property type="protein sequence ID" value="CAI4008140.1"/>
    <property type="molecule type" value="Genomic_DNA"/>
</dbReference>
<keyword evidence="1" id="KW-0175">Coiled coil</keyword>
<feature type="compositionally biased region" description="Basic and acidic residues" evidence="2">
    <location>
        <begin position="1650"/>
        <end position="1665"/>
    </location>
</feature>
<evidence type="ECO:0000313" key="6">
    <source>
        <dbReference type="Proteomes" id="UP001152797"/>
    </source>
</evidence>
<name>A0A9P1GCB6_9DINO</name>
<evidence type="ECO:0000313" key="3">
    <source>
        <dbReference type="EMBL" id="CAI4008140.1"/>
    </source>
</evidence>
<feature type="compositionally biased region" description="Low complexity" evidence="2">
    <location>
        <begin position="1"/>
        <end position="26"/>
    </location>
</feature>
<feature type="compositionally biased region" description="Low complexity" evidence="2">
    <location>
        <begin position="619"/>
        <end position="658"/>
    </location>
</feature>
<dbReference type="PANTHER" id="PTHR46007">
    <property type="entry name" value="MEDIATOR OF RNA POLYMERASE II TRANSCRIPTION SUBUNIT 12"/>
    <property type="match status" value="1"/>
</dbReference>
<feature type="compositionally biased region" description="Low complexity" evidence="2">
    <location>
        <begin position="410"/>
        <end position="449"/>
    </location>
</feature>
<feature type="compositionally biased region" description="Low complexity" evidence="2">
    <location>
        <begin position="666"/>
        <end position="684"/>
    </location>
</feature>
<sequence length="1673" mass="175306">SSQSSLQQQQQPVQGGYVPGYYMQPGFQAPQPALPTQQSLAGYLASYQGWGVLVGSRKKKKKKHKKKDKKGKKDKKRGRDESSDACSPLAAAGGEDLDKRPVPAVSLGRCKKNRSNLFPRRDALRFLKAIDGEKFADGLRQALSDDEIAQEREVCGECSKDDTKEQVAKKYGWDDVFAGKPVGASQPPPEMTPGNDARPQYWVEIARSGDMWMLSKDGGGPPKLVWTKGAPCCKIYTSQGKHALKGPGPEHFQVLMAELYETEVEAAQMCTGEAWAQRLLNFQERGVVDIPDFEPVQLKQQSMVGANNKHLQGKQPSKVSGQGGNQGQQAPTGGQPGQASQQGQVNGQGGNQQQAPAVQAAQQGQVNGQGGNQQQAPAVQAPQQGQVNGQGGNQWQQPPIGGQPGQTELQGQQNHGQGGNQQQAPPVQAAQQGQVNGQGGQAPQEDQVNGQGGNQGQQAPFGGQPGQAAQQGQVIGQGGNQQQAPAVQAAQQGQVNGQGGSQQQSPAVQAPQEDQVNGQGGNQGQQAPFGGQPGQAAQQGQVIGQGGNQQQAPAVQAAQQGQVNGQGGNQWQQPPIGGQPGQTQQQGQQNHGQGGNQQQAPPVQTAQQGQVSGQGGNQGQQAPTGGQPGQASQQGQVNGQGGNQQQAPAVQAPQQGQVNGEGGNQGQQAASSGQPGQAPQQGQVNGQGGNQGQHPPAGGQPGQGPQQDQVNGQGGNQQQAPAVQAPQQGQVNGQGGNQGQHPPAGGQPGQGPQQGQVNGQGGNQQQAPAVQASQQGQVNGQGGDQGQQAPTGGQPGQAPQQGQQNNGQEGGQQQAPAVQAPQYGQVSNGKDGNQGQPLSGGQALQQGGAMPCKPSPKQPLPGQAAVEEQVKQPGEGAMEHHPTVLDTPCGTQDDGEPLVFLESDEPAVKRRRDYKDDAQCNEKIPREFMAEWVATPKGILPFVKNMVAVDLVGGVGLMARCGTSLGSLEQGLDWEMPGCAPGGNHMKLSDRVPPTDNGQTGVSTDAMDQAASSTQAAASQGGDEPDTMQQYEGISETRVGIIPFPPTGMMDLVVSGAWEITDGEPSWVWTYKGGWKQTVSALQVAMDSTKVKGFKKDFAIAHAEHKVELIYQMLDLPQPSMPELTAADVMKYKVAPFEHQGDRALYQQREADILWASEKEIRLCKIAVQNALGQEACTQMMAENKTCICSSAGVPGLCLMTMVMDLKLLLFMEKRCLMTMMMDLDLLLVMKSLDWKLLGDNAMSPSVHSPLAPPAFAMPGLPEPPVLGDHAMSPCVHSPLAPPAFAMPGLPEPHVLGDHAMSPCVHSPLAPPAFAMPGMPEPPVLGEHAMSPFVHSPLVPPAFAMPGLPEPPVLGDHAMSPSVHSPLAPFAFAMPGLPEPPVLGDHAMSPFVHSPLAPHAFAMPGLPEPPVLGDHAMSPSVHSPLAPPAFAMPGLPEPPVLGFPQLPSPDSDFGPFPVELFAKGALPKQEVNGNGALAYTTHCMNSRAFMLLILLLACTKQLAAAFKEKALSICIGLMQLGVKTLANDETLLGTVYVKGTLIASSSKGVVCIVLCKAPSGVLTWTVEPLGLTMTVKECKEVLAACDIKLPGQPSKAEVYKAVVGQFITDPAEAQEALAKTNVNMDEQNDEADSELADYQDLLDLVEEDAENRGDPDIKAEQKKAMTTDSQLPG</sequence>
<feature type="compositionally biased region" description="Low complexity" evidence="2">
    <location>
        <begin position="327"/>
        <end position="400"/>
    </location>
</feature>
<feature type="compositionally biased region" description="Basic residues" evidence="2">
    <location>
        <begin position="56"/>
        <end position="76"/>
    </location>
</feature>
<feature type="compositionally biased region" description="Low complexity" evidence="2">
    <location>
        <begin position="456"/>
        <end position="517"/>
    </location>
</feature>
<evidence type="ECO:0000256" key="1">
    <source>
        <dbReference type="SAM" id="Coils"/>
    </source>
</evidence>
<feature type="compositionally biased region" description="Low complexity" evidence="2">
    <location>
        <begin position="1009"/>
        <end position="1020"/>
    </location>
</feature>
<dbReference type="EMBL" id="CAMXCT030004212">
    <property type="protein sequence ID" value="CAL4795452.1"/>
    <property type="molecule type" value="Genomic_DNA"/>
</dbReference>
<feature type="region of interest" description="Disordered" evidence="2">
    <location>
        <begin position="873"/>
        <end position="892"/>
    </location>
</feature>
<evidence type="ECO:0000256" key="2">
    <source>
        <dbReference type="SAM" id="MobiDB-lite"/>
    </source>
</evidence>
<feature type="region of interest" description="Disordered" evidence="2">
    <location>
        <begin position="55"/>
        <end position="103"/>
    </location>
</feature>
<evidence type="ECO:0000313" key="5">
    <source>
        <dbReference type="EMBL" id="CAL4795452.1"/>
    </source>
</evidence>
<feature type="non-terminal residue" evidence="3">
    <location>
        <position position="1673"/>
    </location>
</feature>
<protein>
    <submittedName>
        <fullName evidence="5">Proline-rich protein 1 (AtPRP1) (Protein ROOT HAIR SPECIFIC 7)</fullName>
    </submittedName>
</protein>
<dbReference type="GO" id="GO:0003713">
    <property type="term" value="F:transcription coactivator activity"/>
    <property type="evidence" value="ECO:0007669"/>
    <property type="project" value="TreeGrafter"/>
</dbReference>
<feature type="region of interest" description="Disordered" evidence="2">
    <location>
        <begin position="307"/>
        <end position="867"/>
    </location>
</feature>
<dbReference type="InterPro" id="IPR051647">
    <property type="entry name" value="Mediator_comp_sub12"/>
</dbReference>
<feature type="coiled-coil region" evidence="1">
    <location>
        <begin position="1621"/>
        <end position="1648"/>
    </location>
</feature>
<feature type="non-terminal residue" evidence="3">
    <location>
        <position position="1"/>
    </location>
</feature>
<dbReference type="GO" id="GO:0045944">
    <property type="term" value="P:positive regulation of transcription by RNA polymerase II"/>
    <property type="evidence" value="ECO:0007669"/>
    <property type="project" value="TreeGrafter"/>
</dbReference>
<feature type="compositionally biased region" description="Low complexity" evidence="2">
    <location>
        <begin position="692"/>
        <end position="731"/>
    </location>
</feature>
<organism evidence="3">
    <name type="scientific">Cladocopium goreaui</name>
    <dbReference type="NCBI Taxonomy" id="2562237"/>
    <lineage>
        <taxon>Eukaryota</taxon>
        <taxon>Sar</taxon>
        <taxon>Alveolata</taxon>
        <taxon>Dinophyceae</taxon>
        <taxon>Suessiales</taxon>
        <taxon>Symbiodiniaceae</taxon>
        <taxon>Cladocopium</taxon>
    </lineage>
</organism>
<feature type="compositionally biased region" description="Low complexity" evidence="2">
    <location>
        <begin position="739"/>
        <end position="778"/>
    </location>
</feature>